<keyword evidence="7" id="KW-0812">Transmembrane</keyword>
<feature type="transmembrane region" description="Helical" evidence="7">
    <location>
        <begin position="12"/>
        <end position="33"/>
    </location>
</feature>
<dbReference type="Proteomes" id="UP001345963">
    <property type="component" value="Unassembled WGS sequence"/>
</dbReference>
<dbReference type="EMBL" id="JAHUTI010040038">
    <property type="protein sequence ID" value="MED6244940.1"/>
    <property type="molecule type" value="Genomic_DNA"/>
</dbReference>
<evidence type="ECO:0000256" key="5">
    <source>
        <dbReference type="ARBA" id="ARBA00023004"/>
    </source>
</evidence>
<accession>A0ABU7B4A3</accession>
<protein>
    <submittedName>
        <fullName evidence="8">Uncharacterized protein</fullName>
    </submittedName>
</protein>
<name>A0ABU7B4A3_9TELE</name>
<dbReference type="Gene3D" id="1.10.630.10">
    <property type="entry name" value="Cytochrome P450"/>
    <property type="match status" value="1"/>
</dbReference>
<dbReference type="SUPFAM" id="SSF48264">
    <property type="entry name" value="Cytochrome P450"/>
    <property type="match status" value="1"/>
</dbReference>
<evidence type="ECO:0000256" key="2">
    <source>
        <dbReference type="ARBA" id="ARBA00022617"/>
    </source>
</evidence>
<keyword evidence="5" id="KW-0408">Iron</keyword>
<dbReference type="Pfam" id="PF00067">
    <property type="entry name" value="p450"/>
    <property type="match status" value="1"/>
</dbReference>
<keyword evidence="3" id="KW-0479">Metal-binding</keyword>
<keyword evidence="6" id="KW-0503">Monooxygenase</keyword>
<sequence length="188" mass="20836">MLSSLLSSICASFSPPVLLLFVVVVVVFLSLVFHQFVHGTKPRNPTGLSRGSIPCLPHLPVLGSLPWLGGGLPPHLLFTQLAHRYGPLFALYLGPHYTVVVNNHRHAREVLLQRGKDFAGRPDMVTTNLLTRGGKDIAFSDYSPLWRFHRRLVHSSFTLFGEGTSRLQDIGTTENPDPGISQQFLITF</sequence>
<dbReference type="PANTHER" id="PTHR24289">
    <property type="entry name" value="STEROID 17-ALPHA-HYDROXYLASE/17,20 LYASE"/>
    <property type="match status" value="1"/>
</dbReference>
<evidence type="ECO:0000313" key="9">
    <source>
        <dbReference type="Proteomes" id="UP001345963"/>
    </source>
</evidence>
<gene>
    <name evidence="8" type="ORF">ATANTOWER_028095</name>
</gene>
<organism evidence="8 9">
    <name type="scientific">Ataeniobius toweri</name>
    <dbReference type="NCBI Taxonomy" id="208326"/>
    <lineage>
        <taxon>Eukaryota</taxon>
        <taxon>Metazoa</taxon>
        <taxon>Chordata</taxon>
        <taxon>Craniata</taxon>
        <taxon>Vertebrata</taxon>
        <taxon>Euteleostomi</taxon>
        <taxon>Actinopterygii</taxon>
        <taxon>Neopterygii</taxon>
        <taxon>Teleostei</taxon>
        <taxon>Neoteleostei</taxon>
        <taxon>Acanthomorphata</taxon>
        <taxon>Ovalentaria</taxon>
        <taxon>Atherinomorphae</taxon>
        <taxon>Cyprinodontiformes</taxon>
        <taxon>Goodeidae</taxon>
        <taxon>Ataeniobius</taxon>
    </lineage>
</organism>
<evidence type="ECO:0000256" key="7">
    <source>
        <dbReference type="SAM" id="Phobius"/>
    </source>
</evidence>
<proteinExistence type="inferred from homology"/>
<dbReference type="InterPro" id="IPR036396">
    <property type="entry name" value="Cyt_P450_sf"/>
</dbReference>
<evidence type="ECO:0000313" key="8">
    <source>
        <dbReference type="EMBL" id="MED6244940.1"/>
    </source>
</evidence>
<dbReference type="InterPro" id="IPR001128">
    <property type="entry name" value="Cyt_P450"/>
</dbReference>
<evidence type="ECO:0000256" key="4">
    <source>
        <dbReference type="ARBA" id="ARBA00023002"/>
    </source>
</evidence>
<evidence type="ECO:0000256" key="6">
    <source>
        <dbReference type="ARBA" id="ARBA00023033"/>
    </source>
</evidence>
<comment type="caution">
    <text evidence="8">The sequence shown here is derived from an EMBL/GenBank/DDBJ whole genome shotgun (WGS) entry which is preliminary data.</text>
</comment>
<dbReference type="PANTHER" id="PTHR24289:SF19">
    <property type="entry name" value="CYTOCHROME P450 FAMILY 17 POLYPEPTIDE 2"/>
    <property type="match status" value="1"/>
</dbReference>
<comment type="similarity">
    <text evidence="1">Belongs to the cytochrome P450 family.</text>
</comment>
<keyword evidence="9" id="KW-1185">Reference proteome</keyword>
<keyword evidence="7" id="KW-1133">Transmembrane helix</keyword>
<dbReference type="InterPro" id="IPR002401">
    <property type="entry name" value="Cyt_P450_E_grp-I"/>
</dbReference>
<evidence type="ECO:0000256" key="1">
    <source>
        <dbReference type="ARBA" id="ARBA00010617"/>
    </source>
</evidence>
<keyword evidence="4" id="KW-0560">Oxidoreductase</keyword>
<evidence type="ECO:0000256" key="3">
    <source>
        <dbReference type="ARBA" id="ARBA00022723"/>
    </source>
</evidence>
<keyword evidence="2" id="KW-0349">Heme</keyword>
<keyword evidence="7" id="KW-0472">Membrane</keyword>
<dbReference type="PRINTS" id="PR00463">
    <property type="entry name" value="EP450I"/>
</dbReference>
<reference evidence="8 9" key="1">
    <citation type="submission" date="2021-07" db="EMBL/GenBank/DDBJ databases">
        <authorList>
            <person name="Palmer J.M."/>
        </authorList>
    </citation>
    <scope>NUCLEOTIDE SEQUENCE [LARGE SCALE GENOMIC DNA]</scope>
    <source>
        <strain evidence="8 9">AT_MEX2019</strain>
        <tissue evidence="8">Muscle</tissue>
    </source>
</reference>